<accession>A0A4R5CCS6</accession>
<dbReference type="AlphaFoldDB" id="A0A4R5CCS6"/>
<dbReference type="SUPFAM" id="SSF55961">
    <property type="entry name" value="Bet v1-like"/>
    <property type="match status" value="1"/>
</dbReference>
<reference evidence="3 4" key="1">
    <citation type="submission" date="2019-03" db="EMBL/GenBank/DDBJ databases">
        <title>Draft genome sequences of novel Actinobacteria.</title>
        <authorList>
            <person name="Sahin N."/>
            <person name="Ay H."/>
            <person name="Saygin H."/>
        </authorList>
    </citation>
    <scope>NUCLEOTIDE SEQUENCE [LARGE SCALE GENOMIC DNA]</scope>
    <source>
        <strain evidence="3 4">H3C3</strain>
    </source>
</reference>
<dbReference type="EMBL" id="SMKU01000005">
    <property type="protein sequence ID" value="TDD96689.1"/>
    <property type="molecule type" value="Genomic_DNA"/>
</dbReference>
<evidence type="ECO:0000259" key="2">
    <source>
        <dbReference type="Pfam" id="PF08327"/>
    </source>
</evidence>
<dbReference type="CDD" id="cd07814">
    <property type="entry name" value="SRPBCC_CalC_Aha1-like"/>
    <property type="match status" value="1"/>
</dbReference>
<dbReference type="RefSeq" id="WP_131889105.1">
    <property type="nucleotide sequence ID" value="NZ_SMKU01000005.1"/>
</dbReference>
<sequence>MADILHRIGVERSSPEQVYDALTTLDGLSGWWTAQTSGKTGPGDVIEFRFREGGFDMKVAGLDPGRLVRWDVVDGPQEWIGTSVQWDLRQDGDYTIVLFKHGDWREPVEFMHHCSTKWATFLMSLKQLLETGEGAPAPRDVKISDWH</sequence>
<evidence type="ECO:0000313" key="3">
    <source>
        <dbReference type="EMBL" id="TDD96689.1"/>
    </source>
</evidence>
<feature type="domain" description="Activator of Hsp90 ATPase homologue 1/2-like C-terminal" evidence="2">
    <location>
        <begin position="13"/>
        <end position="130"/>
    </location>
</feature>
<dbReference type="InterPro" id="IPR013538">
    <property type="entry name" value="ASHA1/2-like_C"/>
</dbReference>
<dbReference type="Gene3D" id="3.30.530.20">
    <property type="match status" value="1"/>
</dbReference>
<organism evidence="3 4">
    <name type="scientific">Actinomadura rubrisoli</name>
    <dbReference type="NCBI Taxonomy" id="2530368"/>
    <lineage>
        <taxon>Bacteria</taxon>
        <taxon>Bacillati</taxon>
        <taxon>Actinomycetota</taxon>
        <taxon>Actinomycetes</taxon>
        <taxon>Streptosporangiales</taxon>
        <taxon>Thermomonosporaceae</taxon>
        <taxon>Actinomadura</taxon>
    </lineage>
</organism>
<dbReference type="OrthoDB" id="287565at2"/>
<proteinExistence type="inferred from homology"/>
<dbReference type="InterPro" id="IPR023393">
    <property type="entry name" value="START-like_dom_sf"/>
</dbReference>
<evidence type="ECO:0000313" key="4">
    <source>
        <dbReference type="Proteomes" id="UP000294513"/>
    </source>
</evidence>
<name>A0A4R5CCS6_9ACTN</name>
<comment type="caution">
    <text evidence="3">The sequence shown here is derived from an EMBL/GenBank/DDBJ whole genome shotgun (WGS) entry which is preliminary data.</text>
</comment>
<gene>
    <name evidence="3" type="ORF">E1298_02640</name>
</gene>
<keyword evidence="4" id="KW-1185">Reference proteome</keyword>
<protein>
    <submittedName>
        <fullName evidence="3">SRPBCC domain-containing protein</fullName>
    </submittedName>
</protein>
<dbReference type="Pfam" id="PF08327">
    <property type="entry name" value="AHSA1"/>
    <property type="match status" value="1"/>
</dbReference>
<evidence type="ECO:0000256" key="1">
    <source>
        <dbReference type="ARBA" id="ARBA00006817"/>
    </source>
</evidence>
<dbReference type="Proteomes" id="UP000294513">
    <property type="component" value="Unassembled WGS sequence"/>
</dbReference>
<comment type="similarity">
    <text evidence="1">Belongs to the AHA1 family.</text>
</comment>